<dbReference type="Proteomes" id="UP000030701">
    <property type="component" value="Unassembled WGS sequence"/>
</dbReference>
<gene>
    <name evidence="1" type="ORF">FOTG_14187</name>
</gene>
<sequence>MTDRPLRESQHYHKASMSGFMHKRYLFLELKHMRKMWHSVNGQMQ</sequence>
<reference evidence="1" key="2">
    <citation type="submission" date="2014-03" db="EMBL/GenBank/DDBJ databases">
        <title>The Genome Annotation of Fusarium oxysporum Cotton.</title>
        <authorList>
            <consortium name="The Broad Institute Genomics Platform"/>
            <person name="Ma L.-J."/>
            <person name="Corby-Kistler H."/>
            <person name="Broz K."/>
            <person name="Gale L.R."/>
            <person name="Jonkers W."/>
            <person name="O'Donnell K."/>
            <person name="Ploetz R."/>
            <person name="Steinberg C."/>
            <person name="Schwartz D.C."/>
            <person name="VanEtten H."/>
            <person name="Zhou S."/>
            <person name="Young S.K."/>
            <person name="Zeng Q."/>
            <person name="Gargeya S."/>
            <person name="Fitzgerald M."/>
            <person name="Abouelleil A."/>
            <person name="Alvarado L."/>
            <person name="Chapman S.B."/>
            <person name="Gainer-Dewar J."/>
            <person name="Goldberg J."/>
            <person name="Griggs A."/>
            <person name="Gujja S."/>
            <person name="Hansen M."/>
            <person name="Howarth C."/>
            <person name="Imamovic A."/>
            <person name="Ireland A."/>
            <person name="Larimer J."/>
            <person name="McCowan C."/>
            <person name="Murphy C."/>
            <person name="Pearson M."/>
            <person name="Poon T.W."/>
            <person name="Priest M."/>
            <person name="Roberts A."/>
            <person name="Saif S."/>
            <person name="Shea T."/>
            <person name="Sykes S."/>
            <person name="Wortman J."/>
            <person name="Nusbaum C."/>
            <person name="Birren B."/>
        </authorList>
    </citation>
    <scope>NUCLEOTIDE SEQUENCE</scope>
    <source>
        <strain evidence="1">25433</strain>
    </source>
</reference>
<reference evidence="1" key="1">
    <citation type="submission" date="2011-11" db="EMBL/GenBank/DDBJ databases">
        <title>The Genome Sequence of Fusarium oxysporum Cotton.</title>
        <authorList>
            <consortium name="The Broad Institute Genome Sequencing Platform"/>
            <person name="Ma L.-J."/>
            <person name="Gale L.R."/>
            <person name="Schwartz D.C."/>
            <person name="Zhou S."/>
            <person name="Corby-Kistler H."/>
            <person name="Young S.K."/>
            <person name="Zeng Q."/>
            <person name="Gargeya S."/>
            <person name="Fitzgerald M."/>
            <person name="Haas B."/>
            <person name="Abouelleil A."/>
            <person name="Alvarado L."/>
            <person name="Arachchi H.M."/>
            <person name="Berlin A."/>
            <person name="Brown A."/>
            <person name="Chapman S.B."/>
            <person name="Chen Z."/>
            <person name="Dunbar C."/>
            <person name="Freedman E."/>
            <person name="Gearin G."/>
            <person name="Goldberg J."/>
            <person name="Griggs A."/>
            <person name="Gujja S."/>
            <person name="Heiman D."/>
            <person name="Howarth C."/>
            <person name="Larson L."/>
            <person name="Lui A."/>
            <person name="MacDonald P.J.P."/>
            <person name="Montmayeur A."/>
            <person name="Murphy C."/>
            <person name="Neiman D."/>
            <person name="Pearson M."/>
            <person name="Priest M."/>
            <person name="Roberts A."/>
            <person name="Saif S."/>
            <person name="Shea T."/>
            <person name="Shenoy N."/>
            <person name="Sisk P."/>
            <person name="Stolte C."/>
            <person name="Sykes S."/>
            <person name="Wortman J."/>
            <person name="Nusbaum C."/>
            <person name="Birren B."/>
        </authorList>
    </citation>
    <scope>NUCLEOTIDE SEQUENCE [LARGE SCALE GENOMIC DNA]</scope>
    <source>
        <strain evidence="1">25433</strain>
    </source>
</reference>
<name>X0KVJ0_FUSOX</name>
<organism evidence="1">
    <name type="scientific">Fusarium oxysporum f. sp. vasinfectum 25433</name>
    <dbReference type="NCBI Taxonomy" id="1089449"/>
    <lineage>
        <taxon>Eukaryota</taxon>
        <taxon>Fungi</taxon>
        <taxon>Dikarya</taxon>
        <taxon>Ascomycota</taxon>
        <taxon>Pezizomycotina</taxon>
        <taxon>Sordariomycetes</taxon>
        <taxon>Hypocreomycetidae</taxon>
        <taxon>Hypocreales</taxon>
        <taxon>Nectriaceae</taxon>
        <taxon>Fusarium</taxon>
        <taxon>Fusarium oxysporum species complex</taxon>
    </lineage>
</organism>
<protein>
    <submittedName>
        <fullName evidence="1">Uncharacterized protein</fullName>
    </submittedName>
</protein>
<dbReference type="EMBL" id="KK035213">
    <property type="protein sequence ID" value="EXM17654.1"/>
    <property type="molecule type" value="Genomic_DNA"/>
</dbReference>
<dbReference type="AlphaFoldDB" id="X0KVJ0"/>
<dbReference type="HOGENOM" id="CLU_3207668_0_0_1"/>
<accession>X0KVJ0</accession>
<evidence type="ECO:0000313" key="1">
    <source>
        <dbReference type="EMBL" id="EXM17654.1"/>
    </source>
</evidence>
<proteinExistence type="predicted"/>